<reference evidence="11" key="2">
    <citation type="submission" date="2025-08" db="UniProtKB">
        <authorList>
            <consortium name="Ensembl"/>
        </authorList>
    </citation>
    <scope>IDENTIFICATION</scope>
</reference>
<feature type="domain" description="RING-type" evidence="8">
    <location>
        <begin position="15"/>
        <end position="58"/>
    </location>
</feature>
<organism evidence="11 12">
    <name type="scientific">Scleropages formosus</name>
    <name type="common">Asian bonytongue</name>
    <name type="synonym">Osteoglossum formosum</name>
    <dbReference type="NCBI Taxonomy" id="113540"/>
    <lineage>
        <taxon>Eukaryota</taxon>
        <taxon>Metazoa</taxon>
        <taxon>Chordata</taxon>
        <taxon>Craniata</taxon>
        <taxon>Vertebrata</taxon>
        <taxon>Euteleostomi</taxon>
        <taxon>Actinopterygii</taxon>
        <taxon>Neopterygii</taxon>
        <taxon>Teleostei</taxon>
        <taxon>Osteoglossocephala</taxon>
        <taxon>Osteoglossomorpha</taxon>
        <taxon>Osteoglossiformes</taxon>
        <taxon>Osteoglossidae</taxon>
        <taxon>Scleropages</taxon>
    </lineage>
</organism>
<dbReference type="InterPro" id="IPR013083">
    <property type="entry name" value="Znf_RING/FYVE/PHD"/>
</dbReference>
<dbReference type="InterPro" id="IPR051051">
    <property type="entry name" value="E3_ubiq-ligase_TRIM/RNF"/>
</dbReference>
<dbReference type="GO" id="GO:0005737">
    <property type="term" value="C:cytoplasm"/>
    <property type="evidence" value="ECO:0007669"/>
    <property type="project" value="UniProtKB-ARBA"/>
</dbReference>
<evidence type="ECO:0000259" key="8">
    <source>
        <dbReference type="PROSITE" id="PS50089"/>
    </source>
</evidence>
<reference evidence="11" key="3">
    <citation type="submission" date="2025-09" db="UniProtKB">
        <authorList>
            <consortium name="Ensembl"/>
        </authorList>
    </citation>
    <scope>IDENTIFICATION</scope>
</reference>
<evidence type="ECO:0000256" key="5">
    <source>
        <dbReference type="ARBA" id="ARBA00022859"/>
    </source>
</evidence>
<dbReference type="SMART" id="SM00589">
    <property type="entry name" value="PRY"/>
    <property type="match status" value="1"/>
</dbReference>
<dbReference type="PROSITE" id="PS50089">
    <property type="entry name" value="ZF_RING_2"/>
    <property type="match status" value="1"/>
</dbReference>
<dbReference type="GO" id="GO:0045087">
    <property type="term" value="P:innate immune response"/>
    <property type="evidence" value="ECO:0007669"/>
    <property type="project" value="UniProtKB-KW"/>
</dbReference>
<dbReference type="PANTHER" id="PTHR25465:SF5">
    <property type="entry name" value="E3 UBIQUITIN_ISG15 LIGASE TRIM25-RELATED"/>
    <property type="match status" value="1"/>
</dbReference>
<feature type="coiled-coil region" evidence="7">
    <location>
        <begin position="269"/>
        <end position="296"/>
    </location>
</feature>
<keyword evidence="5" id="KW-0391">Immunity</keyword>
<dbReference type="GeneTree" id="ENSGT01150000286899"/>
<dbReference type="InterPro" id="IPR001841">
    <property type="entry name" value="Znf_RING"/>
</dbReference>
<dbReference type="SMART" id="SM00449">
    <property type="entry name" value="SPRY"/>
    <property type="match status" value="1"/>
</dbReference>
<dbReference type="PROSITE" id="PS00518">
    <property type="entry name" value="ZF_RING_1"/>
    <property type="match status" value="1"/>
</dbReference>
<sequence>MEQVGDSFNKDQFICPVCLDLLKDPVTIPCGHSYCTDCIEDCWDQEDHVGVYSCPQCRQTFTSRPVLGRNTILAEVLEKLKKTELQAAPPEHCYAGHGDVACDVCPGRKNKAVKSCLVCLVSYCEPHLQPHYYSPAFKKHKLIDSTEQLQDRMCSLHDKLLEFYCSTDHQCVCYQCVMDEHKKHDTGSAAAVRMENQKLLDAAQREIQQRIKEREKDMEELRQAVDLLTRSAQAALEDTENIFAEMIHCIEKRCSEVKDVIRAQEKAALNQIYGLLEQVDQEIAELKKRQADLEKFSHTKDHIHFLQRVQSLCVSPPSGELPTINISLQCPFGDMKTSLSKLNNQLDLLFKGELVKISQTVREIRVTVPRTREHFLYYACELTLDPNTVNEYLFLSEGNTMVTWKEQSQSYPEHPERFNCWNQVLCREGLSGCCYWEVEWSGNEVRIAVSYKRIRRKANYIGCASGLGFNNQSWSFFCTPSRFSFYHNNKETAVSGPCSSRIGVYLDHRAGILSFYSISEDTMTLLHRVQTTFTEPLYPGFWVYRGSAVKLSCLHIIRKTR</sequence>
<dbReference type="OrthoDB" id="6270329at2759"/>
<dbReference type="SMART" id="SM00184">
    <property type="entry name" value="RING"/>
    <property type="match status" value="1"/>
</dbReference>
<dbReference type="InterPro" id="IPR000315">
    <property type="entry name" value="Znf_B-box"/>
</dbReference>
<evidence type="ECO:0000256" key="7">
    <source>
        <dbReference type="SAM" id="Coils"/>
    </source>
</evidence>
<dbReference type="InterPro" id="IPR058030">
    <property type="entry name" value="TRIM8/14/16/25/29/45/65_CC"/>
</dbReference>
<dbReference type="AlphaFoldDB" id="A0A8C9QXJ4"/>
<dbReference type="PROSITE" id="PS50188">
    <property type="entry name" value="B302_SPRY"/>
    <property type="match status" value="1"/>
</dbReference>
<feature type="domain" description="B30.2/SPRY" evidence="10">
    <location>
        <begin position="362"/>
        <end position="559"/>
    </location>
</feature>
<dbReference type="SUPFAM" id="SSF49899">
    <property type="entry name" value="Concanavalin A-like lectins/glucanases"/>
    <property type="match status" value="1"/>
</dbReference>
<dbReference type="PANTHER" id="PTHR25465">
    <property type="entry name" value="B-BOX DOMAIN CONTAINING"/>
    <property type="match status" value="1"/>
</dbReference>
<dbReference type="CDD" id="cd19769">
    <property type="entry name" value="Bbox2_TRIM16-like"/>
    <property type="match status" value="1"/>
</dbReference>
<dbReference type="Gene3D" id="4.10.830.40">
    <property type="match status" value="1"/>
</dbReference>
<keyword evidence="7" id="KW-0175">Coiled coil</keyword>
<evidence type="ECO:0000313" key="11">
    <source>
        <dbReference type="Ensembl" id="ENSSFOP00015004552.2"/>
    </source>
</evidence>
<accession>A0A8C9QXJ4</accession>
<keyword evidence="4" id="KW-0862">Zinc</keyword>
<feature type="domain" description="B box-type" evidence="9">
    <location>
        <begin position="149"/>
        <end position="189"/>
    </location>
</feature>
<evidence type="ECO:0000259" key="10">
    <source>
        <dbReference type="PROSITE" id="PS50188"/>
    </source>
</evidence>
<evidence type="ECO:0000256" key="2">
    <source>
        <dbReference type="ARBA" id="ARBA00022723"/>
    </source>
</evidence>
<dbReference type="Pfam" id="PF00643">
    <property type="entry name" value="zf-B_box"/>
    <property type="match status" value="1"/>
</dbReference>
<dbReference type="SMART" id="SM00336">
    <property type="entry name" value="BBOX"/>
    <property type="match status" value="1"/>
</dbReference>
<evidence type="ECO:0000313" key="12">
    <source>
        <dbReference type="Proteomes" id="UP000694397"/>
    </source>
</evidence>
<dbReference type="Gene3D" id="3.30.160.60">
    <property type="entry name" value="Classic Zinc Finger"/>
    <property type="match status" value="1"/>
</dbReference>
<dbReference type="InterPro" id="IPR003879">
    <property type="entry name" value="Butyrophylin_SPRY"/>
</dbReference>
<evidence type="ECO:0000259" key="9">
    <source>
        <dbReference type="PROSITE" id="PS50119"/>
    </source>
</evidence>
<keyword evidence="3 6" id="KW-0863">Zinc-finger</keyword>
<dbReference type="Pfam" id="PF25600">
    <property type="entry name" value="TRIM_CC"/>
    <property type="match status" value="1"/>
</dbReference>
<dbReference type="InterPro" id="IPR043136">
    <property type="entry name" value="B30.2/SPRY_sf"/>
</dbReference>
<dbReference type="CDD" id="cd16040">
    <property type="entry name" value="SPRY_PRY_SNTX"/>
    <property type="match status" value="1"/>
</dbReference>
<keyword evidence="1" id="KW-0399">Innate immunity</keyword>
<dbReference type="InterPro" id="IPR006574">
    <property type="entry name" value="PRY"/>
</dbReference>
<evidence type="ECO:0000256" key="4">
    <source>
        <dbReference type="ARBA" id="ARBA00022833"/>
    </source>
</evidence>
<dbReference type="Gene3D" id="2.60.120.920">
    <property type="match status" value="1"/>
</dbReference>
<keyword evidence="2" id="KW-0479">Metal-binding</keyword>
<dbReference type="GO" id="GO:0008270">
    <property type="term" value="F:zinc ion binding"/>
    <property type="evidence" value="ECO:0007669"/>
    <property type="project" value="UniProtKB-KW"/>
</dbReference>
<protein>
    <recommendedName>
        <fullName evidence="13">Tripartite motif-containing protein 16-like</fullName>
    </recommendedName>
</protein>
<evidence type="ECO:0000256" key="6">
    <source>
        <dbReference type="PROSITE-ProRule" id="PRU00024"/>
    </source>
</evidence>
<dbReference type="Pfam" id="PF13765">
    <property type="entry name" value="PRY"/>
    <property type="match status" value="1"/>
</dbReference>
<dbReference type="PRINTS" id="PR01407">
    <property type="entry name" value="BUTYPHLNCDUF"/>
</dbReference>
<name>A0A8C9QXJ4_SCLFO</name>
<gene>
    <name evidence="11" type="primary">LOC108927471</name>
</gene>
<dbReference type="InterPro" id="IPR017907">
    <property type="entry name" value="Znf_RING_CS"/>
</dbReference>
<dbReference type="Ensembl" id="ENSSFOT00015004625.2">
    <property type="protein sequence ID" value="ENSSFOP00015004552.2"/>
    <property type="gene ID" value="ENSSFOG00015002322.2"/>
</dbReference>
<reference evidence="11 12" key="1">
    <citation type="submission" date="2019-04" db="EMBL/GenBank/DDBJ databases">
        <authorList>
            <consortium name="Wellcome Sanger Institute Data Sharing"/>
        </authorList>
    </citation>
    <scope>NUCLEOTIDE SEQUENCE [LARGE SCALE GENOMIC DNA]</scope>
</reference>
<dbReference type="InterPro" id="IPR001870">
    <property type="entry name" value="B30.2/SPRY"/>
</dbReference>
<dbReference type="InterPro" id="IPR013320">
    <property type="entry name" value="ConA-like_dom_sf"/>
</dbReference>
<feature type="coiled-coil region" evidence="7">
    <location>
        <begin position="200"/>
        <end position="238"/>
    </location>
</feature>
<dbReference type="SUPFAM" id="SSF57845">
    <property type="entry name" value="B-box zinc-binding domain"/>
    <property type="match status" value="1"/>
</dbReference>
<dbReference type="SUPFAM" id="SSF57850">
    <property type="entry name" value="RING/U-box"/>
    <property type="match status" value="1"/>
</dbReference>
<proteinExistence type="predicted"/>
<dbReference type="Proteomes" id="UP000694397">
    <property type="component" value="Chromosome 9"/>
</dbReference>
<evidence type="ECO:0000256" key="1">
    <source>
        <dbReference type="ARBA" id="ARBA00022588"/>
    </source>
</evidence>
<evidence type="ECO:0000256" key="3">
    <source>
        <dbReference type="ARBA" id="ARBA00022771"/>
    </source>
</evidence>
<evidence type="ECO:0008006" key="13">
    <source>
        <dbReference type="Google" id="ProtNLM"/>
    </source>
</evidence>
<dbReference type="Gene3D" id="3.30.40.10">
    <property type="entry name" value="Zinc/RING finger domain, C3HC4 (zinc finger)"/>
    <property type="match status" value="1"/>
</dbReference>
<dbReference type="Pfam" id="PF00622">
    <property type="entry name" value="SPRY"/>
    <property type="match status" value="1"/>
</dbReference>
<dbReference type="InterPro" id="IPR003877">
    <property type="entry name" value="SPRY_dom"/>
</dbReference>
<keyword evidence="12" id="KW-1185">Reference proteome</keyword>
<dbReference type="PROSITE" id="PS50119">
    <property type="entry name" value="ZF_BBOX"/>
    <property type="match status" value="1"/>
</dbReference>
<dbReference type="Pfam" id="PF15227">
    <property type="entry name" value="zf-C3HC4_4"/>
    <property type="match status" value="1"/>
</dbReference>